<dbReference type="SUPFAM" id="SSF161098">
    <property type="entry name" value="MetI-like"/>
    <property type="match status" value="1"/>
</dbReference>
<dbReference type="InterPro" id="IPR051204">
    <property type="entry name" value="ABC_transp_perm/SBD"/>
</dbReference>
<dbReference type="Pfam" id="PF00528">
    <property type="entry name" value="BPD_transp_1"/>
    <property type="match status" value="1"/>
</dbReference>
<dbReference type="InterPro" id="IPR035906">
    <property type="entry name" value="MetI-like_sf"/>
</dbReference>
<keyword evidence="4 6" id="KW-1133">Transmembrane helix</keyword>
<comment type="subcellular location">
    <subcellularLocation>
        <location evidence="6">Cell membrane</location>
        <topology evidence="6">Multi-pass membrane protein</topology>
    </subcellularLocation>
    <subcellularLocation>
        <location evidence="1">Membrane</location>
        <topology evidence="1">Multi-pass membrane protein</topology>
    </subcellularLocation>
</comment>
<gene>
    <name evidence="8" type="ORF">SK069_00695</name>
</gene>
<dbReference type="EMBL" id="JAXAVX010000001">
    <property type="protein sequence ID" value="MDX8150096.1"/>
    <property type="molecule type" value="Genomic_DNA"/>
</dbReference>
<evidence type="ECO:0000256" key="1">
    <source>
        <dbReference type="ARBA" id="ARBA00004141"/>
    </source>
</evidence>
<accession>A0ABU4VE75</accession>
<feature type="transmembrane region" description="Helical" evidence="6">
    <location>
        <begin position="87"/>
        <end position="114"/>
    </location>
</feature>
<name>A0ABU4VE75_9ACTN</name>
<evidence type="ECO:0000256" key="4">
    <source>
        <dbReference type="ARBA" id="ARBA00022989"/>
    </source>
</evidence>
<evidence type="ECO:0000313" key="8">
    <source>
        <dbReference type="EMBL" id="MDX8150096.1"/>
    </source>
</evidence>
<dbReference type="CDD" id="cd06261">
    <property type="entry name" value="TM_PBP2"/>
    <property type="match status" value="1"/>
</dbReference>
<dbReference type="PROSITE" id="PS50928">
    <property type="entry name" value="ABC_TM1"/>
    <property type="match status" value="1"/>
</dbReference>
<feature type="transmembrane region" description="Helical" evidence="6">
    <location>
        <begin position="44"/>
        <end position="66"/>
    </location>
</feature>
<dbReference type="PANTHER" id="PTHR30177:SF33">
    <property type="entry name" value="POSSIBLE OSMOPROTECTANT (GLYCINE BETAINE_CARNITINE_CHOLINE_L-PROLINE) TRANSPORT INTEGRAL MEMBRANE PROTEIN ABC TRANSPORTER PROZ"/>
    <property type="match status" value="1"/>
</dbReference>
<dbReference type="Proteomes" id="UP001277761">
    <property type="component" value="Unassembled WGS sequence"/>
</dbReference>
<evidence type="ECO:0000256" key="5">
    <source>
        <dbReference type="ARBA" id="ARBA00023136"/>
    </source>
</evidence>
<keyword evidence="9" id="KW-1185">Reference proteome</keyword>
<reference evidence="8 9" key="1">
    <citation type="submission" date="2023-11" db="EMBL/GenBank/DDBJ databases">
        <authorList>
            <person name="Xu M."/>
            <person name="Jiang T."/>
        </authorList>
    </citation>
    <scope>NUCLEOTIDE SEQUENCE [LARGE SCALE GENOMIC DNA]</scope>
    <source>
        <strain evidence="8 9">SD</strain>
    </source>
</reference>
<dbReference type="InterPro" id="IPR000515">
    <property type="entry name" value="MetI-like"/>
</dbReference>
<keyword evidence="5 6" id="KW-0472">Membrane</keyword>
<protein>
    <submittedName>
        <fullName evidence="8">ABC transporter permease</fullName>
    </submittedName>
</protein>
<dbReference type="Gene3D" id="1.10.3720.10">
    <property type="entry name" value="MetI-like"/>
    <property type="match status" value="1"/>
</dbReference>
<sequence length="252" mass="26027">MTVLADLGVFGDAIELLFHAQESRTGGAEIGGPGQFLELTGRHLLLTVTAILLASAVALPLGLALGHRRRGGFLAITVSNVGRAVPSLVLIALFVAFLGVGFTNVALALTLLAIPPILTNAYVGVTQVDPEVLDAARGQGLTERQVLRQVELPLALPLIFAGLRTSTVNVIATATIAPVAGYVTLGDPIISQAVYGDAGRLAAAIVVALLAIVAELSLGAAQRAATPAPLRARTRLVRRPRAPILLRKGTTP</sequence>
<evidence type="ECO:0000259" key="7">
    <source>
        <dbReference type="PROSITE" id="PS50928"/>
    </source>
</evidence>
<keyword evidence="3 6" id="KW-0812">Transmembrane</keyword>
<organism evidence="8 9">
    <name type="scientific">Patulibacter brassicae</name>
    <dbReference type="NCBI Taxonomy" id="1705717"/>
    <lineage>
        <taxon>Bacteria</taxon>
        <taxon>Bacillati</taxon>
        <taxon>Actinomycetota</taxon>
        <taxon>Thermoleophilia</taxon>
        <taxon>Solirubrobacterales</taxon>
        <taxon>Patulibacteraceae</taxon>
        <taxon>Patulibacter</taxon>
    </lineage>
</organism>
<evidence type="ECO:0000256" key="3">
    <source>
        <dbReference type="ARBA" id="ARBA00022692"/>
    </source>
</evidence>
<evidence type="ECO:0000313" key="9">
    <source>
        <dbReference type="Proteomes" id="UP001277761"/>
    </source>
</evidence>
<dbReference type="RefSeq" id="WP_319952249.1">
    <property type="nucleotide sequence ID" value="NZ_JAXAVX010000001.1"/>
</dbReference>
<proteinExistence type="inferred from homology"/>
<comment type="similarity">
    <text evidence="6">Belongs to the binding-protein-dependent transport system permease family.</text>
</comment>
<evidence type="ECO:0000256" key="2">
    <source>
        <dbReference type="ARBA" id="ARBA00022448"/>
    </source>
</evidence>
<keyword evidence="2 6" id="KW-0813">Transport</keyword>
<evidence type="ECO:0000256" key="6">
    <source>
        <dbReference type="RuleBase" id="RU363032"/>
    </source>
</evidence>
<dbReference type="PANTHER" id="PTHR30177">
    <property type="entry name" value="GLYCINE BETAINE/L-PROLINE TRANSPORT SYSTEM PERMEASE PROTEIN PROW"/>
    <property type="match status" value="1"/>
</dbReference>
<feature type="domain" description="ABC transmembrane type-1" evidence="7">
    <location>
        <begin position="40"/>
        <end position="218"/>
    </location>
</feature>
<comment type="caution">
    <text evidence="8">The sequence shown here is derived from an EMBL/GenBank/DDBJ whole genome shotgun (WGS) entry which is preliminary data.</text>
</comment>